<evidence type="ECO:0000313" key="2">
    <source>
        <dbReference type="Proteomes" id="UP001163731"/>
    </source>
</evidence>
<reference evidence="1" key="1">
    <citation type="submission" date="2022-10" db="EMBL/GenBank/DDBJ databases">
        <title>Chryseobacterium babae sp. nov. isolated from the gut of the beetle Oryctes rhinoceros, and Chryseobacterium kimseyorum sp. nov., isolated from a stick insect rearing cage.</title>
        <authorList>
            <person name="Shelomi M."/>
            <person name="Han C.-J."/>
            <person name="Chen W.-M."/>
            <person name="Chen H.-K."/>
            <person name="Liaw S.-J."/>
            <person name="Muhle E."/>
            <person name="Clermont D."/>
        </authorList>
    </citation>
    <scope>NUCLEOTIDE SEQUENCE</scope>
    <source>
        <strain evidence="1">09-1422</strain>
    </source>
</reference>
<comment type="caution">
    <text evidence="1">The sequence shown here is derived from an EMBL/GenBank/DDBJ whole genome shotgun (WGS) entry which is preliminary data.</text>
</comment>
<dbReference type="EMBL" id="JAPDHW010000009">
    <property type="protein sequence ID" value="MCW3169496.1"/>
    <property type="molecule type" value="Genomic_DNA"/>
</dbReference>
<dbReference type="Proteomes" id="UP001163731">
    <property type="component" value="Unassembled WGS sequence"/>
</dbReference>
<accession>A0ABT3I0C8</accession>
<keyword evidence="2" id="KW-1185">Reference proteome</keyword>
<sequence length="251" mass="29475">MNTFEEKSIFKLFQKAFKNMPFGTAEFSDAPDVIYKLPSGKIIGIEITEAVYDEKSIGSREGQIKFNYDVIEKLKDELPFKFVIDITLNNKIKLKQNNRKLVIENLKKFCVKEFASLNSYETIHFENLELDWGDLNNEIKKQLLAQGYRKLPIEISTIAITRNDNITNSTHLESTFGVIPDFTDENLDKILAKKNNSLKKYKFCDEQWLLIIEGWDFYSYYQEINITKKITTCFDRVFMYRRFSSEVSVLK</sequence>
<name>A0ABT3I0C8_9FLAO</name>
<evidence type="ECO:0000313" key="1">
    <source>
        <dbReference type="EMBL" id="MCW3169496.1"/>
    </source>
</evidence>
<organism evidence="1 2">
    <name type="scientific">Chryseobacterium kimseyorum</name>
    <dbReference type="NCBI Taxonomy" id="2984028"/>
    <lineage>
        <taxon>Bacteria</taxon>
        <taxon>Pseudomonadati</taxon>
        <taxon>Bacteroidota</taxon>
        <taxon>Flavobacteriia</taxon>
        <taxon>Flavobacteriales</taxon>
        <taxon>Weeksellaceae</taxon>
        <taxon>Chryseobacterium group</taxon>
        <taxon>Chryseobacterium</taxon>
    </lineage>
</organism>
<evidence type="ECO:0008006" key="3">
    <source>
        <dbReference type="Google" id="ProtNLM"/>
    </source>
</evidence>
<protein>
    <recommendedName>
        <fullName evidence="3">DUF2726 domain-containing protein</fullName>
    </recommendedName>
</protein>
<dbReference type="RefSeq" id="WP_264750687.1">
    <property type="nucleotide sequence ID" value="NZ_JAPDHW010000009.1"/>
</dbReference>
<gene>
    <name evidence="1" type="ORF">OMO38_13285</name>
</gene>
<proteinExistence type="predicted"/>